<organism evidence="4 5">
    <name type="scientific">Artaxa digramma nucleopolyhedrovirus</name>
    <dbReference type="NCBI Taxonomy" id="3070910"/>
    <lineage>
        <taxon>Viruses</taxon>
        <taxon>Viruses incertae sedis</taxon>
        <taxon>Naldaviricetes</taxon>
        <taxon>Lefavirales</taxon>
        <taxon>Baculoviridae</taxon>
        <taxon>Alphabaculovirus</taxon>
        <taxon>Alphabaculovirus ardigrammae</taxon>
    </lineage>
</organism>
<feature type="domain" description="Viral desmoplakin N-terminal" evidence="3">
    <location>
        <begin position="10"/>
        <end position="96"/>
    </location>
</feature>
<feature type="coiled-coil region" evidence="1">
    <location>
        <begin position="329"/>
        <end position="391"/>
    </location>
</feature>
<accession>A0AAE6UZL2</accession>
<feature type="region of interest" description="Disordered" evidence="2">
    <location>
        <begin position="103"/>
        <end position="127"/>
    </location>
</feature>
<sequence length="849" mass="96103">MSNYRNIQPKYMNTDVNANTVKNLLNTINTITKQCKNQNATDNTLDRIRSIIHLYRPHLKLRYDLQITELVIEALAPSTTTPNQITHNFNYKYDYNTNMAPSTVHAPTFPPPPPPPQPSDPFGAPQFPINYASSAAAAFNHQNYSTANMTTTTTTPSPPLQRTPVQQNYYINPSPTSSAQDSRLFERVPLAQNDVVDIERQLSETPSTSATKQLIRTLINVGRKYISSETFFIAMERIYKFDCGGFENNNGSSSGYNGDIVSLINCINNKTKLNLNANNPQLCEAISSFIYGYYQLSVNIIEVNEHFSLDNIKSMDEINANTILLIRKLQALRQSYRETLDANGRLERELEVNNNDAAKINETMRVAETRYRSLEENYEMATSKIIKYENILKRMDNIVQINNPNESVFLLTPTSPDYIVSYFERLHAKLGELNDITNAQANQLARAKTNDVDMRNHQTVSETVVADLKSRLAAYGVVIKHAENVLRSKNVEYDSSTESAVEVLANEYRKALATVEDLQNQCSSETKDLKANVARLNKKITTLEDKIVGLQQDANEQTIKFNDKLKIELDNAYAERNAEIEKRVNRERATMSNMQKRIDSLEDDNGRLRENVETLRKEKAADALRLKQLQMDNSQQLVEMNNRLSALTEENAVLKTRQQSAASASEPLLSPPKRKQVKRDNVEVEVDTSNLFAEYENKDAYFEQLQKDINEVKNDLNRVIASSNMTGADFLALTSKINKTKIEECDRLKKQVANLKGTTDAAIADKAKEITKDIEDSFKSINSQFEQFDIMNKNIKKNVNQYRLNYESLARSAVYRNTTSEQAVTSSGGEGSAKASAVQFFEQPDSTQQ</sequence>
<name>A0AAE6UZL2_9ABAC</name>
<feature type="coiled-coil region" evidence="1">
    <location>
        <begin position="695"/>
        <end position="758"/>
    </location>
</feature>
<dbReference type="InterPro" id="IPR009615">
    <property type="entry name" value="Desmo_N"/>
</dbReference>
<protein>
    <submittedName>
        <fullName evidence="4">Desmoplakin</fullName>
    </submittedName>
</protein>
<dbReference type="EMBL" id="MN233792">
    <property type="protein sequence ID" value="QHB21728.1"/>
    <property type="molecule type" value="Genomic_DNA"/>
</dbReference>
<evidence type="ECO:0000256" key="1">
    <source>
        <dbReference type="SAM" id="Coils"/>
    </source>
</evidence>
<feature type="compositionally biased region" description="Polar residues" evidence="2">
    <location>
        <begin position="165"/>
        <end position="181"/>
    </location>
</feature>
<evidence type="ECO:0000313" key="5">
    <source>
        <dbReference type="Proteomes" id="UP000830275"/>
    </source>
</evidence>
<feature type="region of interest" description="Disordered" evidence="2">
    <location>
        <begin position="821"/>
        <end position="849"/>
    </location>
</feature>
<feature type="compositionally biased region" description="Pro residues" evidence="2">
    <location>
        <begin position="108"/>
        <end position="119"/>
    </location>
</feature>
<keyword evidence="1" id="KW-0175">Coiled coil</keyword>
<keyword evidence="5" id="KW-1185">Reference proteome</keyword>
<gene>
    <name evidence="4" type="ORF">Eudi_ORF69</name>
</gene>
<reference evidence="4 5" key="1">
    <citation type="journal article" date="2019" name="Viruses">
        <title>Genome Analysis of a Novel Clade II.b Alphabaculovirus Obtained from Artaxa digramma.</title>
        <authorList>
            <person name="Li J."/>
            <person name="Duan X."/>
            <person name="Wang Q."/>
            <person name="Zhang L."/>
            <person name="Deng F."/>
            <person name="Wang H."/>
            <person name="Hu Z."/>
            <person name="Wang M."/>
            <person name="Wang J."/>
        </authorList>
    </citation>
    <scope>NUCLEOTIDE SEQUENCE [LARGE SCALE GENOMIC DNA]</scope>
    <source>
        <strain evidence="4 5">424</strain>
    </source>
</reference>
<dbReference type="Pfam" id="PF06771">
    <property type="entry name" value="Desmo_N"/>
    <property type="match status" value="1"/>
</dbReference>
<proteinExistence type="predicted"/>
<feature type="region of interest" description="Disordered" evidence="2">
    <location>
        <begin position="655"/>
        <end position="679"/>
    </location>
</feature>
<dbReference type="Proteomes" id="UP000830275">
    <property type="component" value="Segment"/>
</dbReference>
<evidence type="ECO:0000256" key="2">
    <source>
        <dbReference type="SAM" id="MobiDB-lite"/>
    </source>
</evidence>
<evidence type="ECO:0000259" key="3">
    <source>
        <dbReference type="Pfam" id="PF06771"/>
    </source>
</evidence>
<feature type="region of interest" description="Disordered" evidence="2">
    <location>
        <begin position="147"/>
        <end position="183"/>
    </location>
</feature>
<evidence type="ECO:0000313" key="4">
    <source>
        <dbReference type="EMBL" id="QHB21728.1"/>
    </source>
</evidence>